<sequence length="730" mass="78314">MLEIQRLLAGGGSGFGVHIAYEDLYAALVFLAAIYVSGQFASRVCRMPSLVGEIFCGILLGPPLAAYAPNPPGFVLFGEIGLVLLVLEAGVDVDLTMLKLIGSRGLLIAVVGSVLPIAIGVGIAFAYGLDVKGAIAAGASFGPTSLGIAMNILRAGKMVNTPVGQLVVSAAVIDDMIALVILSQLEALATELTVLSILIPVISAFSFLLLGGYVAIAWLPGILEWLIFKRVPEDKRAQAEMAVMFALLLGMMPATHYAKASYLMGAFLAGLTFCRSHGLHALWGSQFKRVLQWLMRIFFAASIGFQVPIKDFGNGVVIWQGLVFTAALIGKIAVGFMVPNFNQTERFTGSHLRDCLIVAFSMAAEGEFAFVIAVFNVDSGLISKDIYASIVLAVLLSTIVPPFLLRYTINRWNKKQELVVSAAAEADKGAWDSTISNKTVFFVIQTQSETHWGLLHSLMLAMQQLQLEVIDIRSWNPRGIDSTLVSEAYVRCHHISSDDDAVVDGRSADISAAMTAAINQPLAKIKVMRWHPGALPAAVVEQHDGSGDTEPVDQEGLQSKVLDEATRSLEKHRQVQVAATKAKTVDEINRVGFDVEEGAAPTLKRRPTRARQKMLSTPVGVSGSSLFGQPPLRQAPSDIASSNTNPVSPLLMLGAPAQTAEITLDGETYTVRVSNDAANRVRQGHDGTLVGREITVNEADIPVEHRLKGFVRKGATLKPIAESSLSEDEH</sequence>
<feature type="transmembrane region" description="Helical" evidence="10">
    <location>
        <begin position="20"/>
        <end position="38"/>
    </location>
</feature>
<feature type="transmembrane region" description="Helical" evidence="10">
    <location>
        <begin position="239"/>
        <end position="256"/>
    </location>
</feature>
<evidence type="ECO:0000256" key="1">
    <source>
        <dbReference type="ARBA" id="ARBA00004141"/>
    </source>
</evidence>
<dbReference type="Proteomes" id="UP001165060">
    <property type="component" value="Unassembled WGS sequence"/>
</dbReference>
<evidence type="ECO:0000259" key="11">
    <source>
        <dbReference type="Pfam" id="PF00999"/>
    </source>
</evidence>
<comment type="subcellular location">
    <subcellularLocation>
        <location evidence="1">Membrane</location>
        <topology evidence="1">Multi-pass membrane protein</topology>
    </subcellularLocation>
</comment>
<comment type="caution">
    <text evidence="12">The sequence shown here is derived from an EMBL/GenBank/DDBJ whole genome shotgun (WGS) entry which is preliminary data.</text>
</comment>
<keyword evidence="13" id="KW-1185">Reference proteome</keyword>
<organism evidence="12 13">
    <name type="scientific">Tetraparma gracilis</name>
    <dbReference type="NCBI Taxonomy" id="2962635"/>
    <lineage>
        <taxon>Eukaryota</taxon>
        <taxon>Sar</taxon>
        <taxon>Stramenopiles</taxon>
        <taxon>Ochrophyta</taxon>
        <taxon>Bolidophyceae</taxon>
        <taxon>Parmales</taxon>
        <taxon>Triparmaceae</taxon>
        <taxon>Tetraparma</taxon>
    </lineage>
</organism>
<proteinExistence type="predicted"/>
<feature type="transmembrane region" description="Helical" evidence="10">
    <location>
        <begin position="105"/>
        <end position="127"/>
    </location>
</feature>
<keyword evidence="7" id="KW-0406">Ion transport</keyword>
<dbReference type="InterPro" id="IPR038770">
    <property type="entry name" value="Na+/solute_symporter_sf"/>
</dbReference>
<evidence type="ECO:0000256" key="3">
    <source>
        <dbReference type="ARBA" id="ARBA00022449"/>
    </source>
</evidence>
<keyword evidence="8 10" id="KW-0472">Membrane</keyword>
<protein>
    <recommendedName>
        <fullName evidence="11">Cation/H+ exchanger transmembrane domain-containing protein</fullName>
    </recommendedName>
</protein>
<keyword evidence="3" id="KW-0050">Antiport</keyword>
<evidence type="ECO:0000256" key="2">
    <source>
        <dbReference type="ARBA" id="ARBA00022448"/>
    </source>
</evidence>
<evidence type="ECO:0000256" key="4">
    <source>
        <dbReference type="ARBA" id="ARBA00022692"/>
    </source>
</evidence>
<keyword evidence="9" id="KW-0739">Sodium transport</keyword>
<evidence type="ECO:0000256" key="8">
    <source>
        <dbReference type="ARBA" id="ARBA00023136"/>
    </source>
</evidence>
<keyword evidence="6" id="KW-0915">Sodium</keyword>
<evidence type="ECO:0000256" key="10">
    <source>
        <dbReference type="SAM" id="Phobius"/>
    </source>
</evidence>
<name>A0ABQ6MNP4_9STRA</name>
<dbReference type="Pfam" id="PF00999">
    <property type="entry name" value="Na_H_Exchanger"/>
    <property type="match status" value="1"/>
</dbReference>
<dbReference type="PANTHER" id="PTHR43562:SF3">
    <property type="entry name" value="SODIUM ION_PROTON EXCHANGER (EUROFUNG)"/>
    <property type="match status" value="1"/>
</dbReference>
<feature type="transmembrane region" description="Helical" evidence="10">
    <location>
        <begin position="165"/>
        <end position="185"/>
    </location>
</feature>
<evidence type="ECO:0000256" key="5">
    <source>
        <dbReference type="ARBA" id="ARBA00022989"/>
    </source>
</evidence>
<dbReference type="EMBL" id="BRYB01001623">
    <property type="protein sequence ID" value="GMI29883.1"/>
    <property type="molecule type" value="Genomic_DNA"/>
</dbReference>
<feature type="transmembrane region" description="Helical" evidence="10">
    <location>
        <begin position="355"/>
        <end position="374"/>
    </location>
</feature>
<feature type="transmembrane region" description="Helical" evidence="10">
    <location>
        <begin position="197"/>
        <end position="227"/>
    </location>
</feature>
<evidence type="ECO:0000256" key="9">
    <source>
        <dbReference type="ARBA" id="ARBA00023201"/>
    </source>
</evidence>
<reference evidence="12 13" key="1">
    <citation type="journal article" date="2023" name="Commun. Biol.">
        <title>Genome analysis of Parmales, the sister group of diatoms, reveals the evolutionary specialization of diatoms from phago-mixotrophs to photoautotrophs.</title>
        <authorList>
            <person name="Ban H."/>
            <person name="Sato S."/>
            <person name="Yoshikawa S."/>
            <person name="Yamada K."/>
            <person name="Nakamura Y."/>
            <person name="Ichinomiya M."/>
            <person name="Sato N."/>
            <person name="Blanc-Mathieu R."/>
            <person name="Endo H."/>
            <person name="Kuwata A."/>
            <person name="Ogata H."/>
        </authorList>
    </citation>
    <scope>NUCLEOTIDE SEQUENCE [LARGE SCALE GENOMIC DNA]</scope>
</reference>
<dbReference type="Gene3D" id="1.20.1530.20">
    <property type="match status" value="1"/>
</dbReference>
<feature type="transmembrane region" description="Helical" evidence="10">
    <location>
        <begin position="133"/>
        <end position="153"/>
    </location>
</feature>
<gene>
    <name evidence="12" type="ORF">TeGR_g14604</name>
</gene>
<feature type="domain" description="Cation/H+ exchanger transmembrane" evidence="11">
    <location>
        <begin position="34"/>
        <end position="404"/>
    </location>
</feature>
<accession>A0ABQ6MNP4</accession>
<evidence type="ECO:0000313" key="13">
    <source>
        <dbReference type="Proteomes" id="UP001165060"/>
    </source>
</evidence>
<feature type="transmembrane region" description="Helical" evidence="10">
    <location>
        <begin position="315"/>
        <end position="334"/>
    </location>
</feature>
<evidence type="ECO:0000256" key="6">
    <source>
        <dbReference type="ARBA" id="ARBA00023053"/>
    </source>
</evidence>
<dbReference type="PANTHER" id="PTHR43562">
    <property type="entry name" value="NAPA-TYPE SODIUM/HYDROGEN ANTIPORTER"/>
    <property type="match status" value="1"/>
</dbReference>
<dbReference type="InterPro" id="IPR006153">
    <property type="entry name" value="Cation/H_exchanger_TM"/>
</dbReference>
<keyword evidence="5 10" id="KW-1133">Transmembrane helix</keyword>
<feature type="transmembrane region" description="Helical" evidence="10">
    <location>
        <begin position="386"/>
        <end position="405"/>
    </location>
</feature>
<keyword evidence="2" id="KW-0813">Transport</keyword>
<keyword evidence="4 10" id="KW-0812">Transmembrane</keyword>
<evidence type="ECO:0000256" key="7">
    <source>
        <dbReference type="ARBA" id="ARBA00023065"/>
    </source>
</evidence>
<evidence type="ECO:0000313" key="12">
    <source>
        <dbReference type="EMBL" id="GMI29883.1"/>
    </source>
</evidence>